<dbReference type="Proteomes" id="UP001234202">
    <property type="component" value="Unassembled WGS sequence"/>
</dbReference>
<proteinExistence type="predicted"/>
<name>A0ACC2X1S9_9TREE</name>
<gene>
    <name evidence="1" type="ORF">QFC24_006432</name>
</gene>
<dbReference type="EMBL" id="JASBWV010000031">
    <property type="protein sequence ID" value="KAJ9117718.1"/>
    <property type="molecule type" value="Genomic_DNA"/>
</dbReference>
<sequence>MDLGITPSYTTLTTLTLTLGLPNANANPIPSSTTTNATPLPPPPAEHPSVLAVHDTEYVLASPGDAQLTVVRSHLPRDLENHQAPPPLGTGQRGSVEQIVGYTVRWPVVGGGAGAGAGVETGAETGTDAEAIYPFLLQAAQPVFASSTNTSNTSSSTTTTTGTRRPVLDPAAAAAAAEVVGCHVVISRTLRIGNEPSASASTVPREEEEKGGNEQKKHYHAAGGVTFQLAGLYIPFSSAPTPSASVSSATLAAAAVSPYNAPPPSSVHTYNENNNQINVGVGGKSWLDVQWCIQAGEAVTYVRWLSGDDDGAPGAETEAEGKSVSRSRSKSGSSSRSVTGNGRWIIGGPEPFSPALPLSSNTNTNANDSSADAQRPVVTGAGDADRGTSAVRDALPKEDEDEDEEGQYPYSWTQTRDTVTVTFKLAFRSTIGSTSSTTTTTTTTAPTEANARAGFNPNSDLLIHLSPSTLDLRFPDRRPTAQQEIAWTPAQRMFFGVLDAQDGKRDWWDTVEKEGSRWAFEWVGEEGKESKGKLVIEVKKANEGVRWAAVFAPLQQQRGDAYVEEMRDDEEDEEDDDDDGMTMEEMDIDVPETLTQEQIDASRSGLEQWHTSASAQDDSVPAINRFAGLGAIPPSMMGEPMDDDLVEFDDDPAFSGGVAGEPTVSGVSGGGGEQGRVGTMMVFTQVAPASPCSERQGGRWDVSSAQADGVWVLSTELADGPSLVLKSHLDGHLFVPPRSPGSSSWQHRSTNPALSFVLASKRDTQYVHHLYSAPSPVSAEIEEGATVIAFEARQPNGMGGNAYVYWPVPSSGKTKTGKNAAEEGKQGVVKFGEADGGVLLGVTSVVVGGQTVVVGLCERQLVVLEGL</sequence>
<accession>A0ACC2X1S9</accession>
<comment type="caution">
    <text evidence="1">The sequence shown here is derived from an EMBL/GenBank/DDBJ whole genome shotgun (WGS) entry which is preliminary data.</text>
</comment>
<keyword evidence="2" id="KW-1185">Reference proteome</keyword>
<evidence type="ECO:0000313" key="2">
    <source>
        <dbReference type="Proteomes" id="UP001234202"/>
    </source>
</evidence>
<evidence type="ECO:0000313" key="1">
    <source>
        <dbReference type="EMBL" id="KAJ9117718.1"/>
    </source>
</evidence>
<organism evidence="1 2">
    <name type="scientific">Naganishia onofrii</name>
    <dbReference type="NCBI Taxonomy" id="1851511"/>
    <lineage>
        <taxon>Eukaryota</taxon>
        <taxon>Fungi</taxon>
        <taxon>Dikarya</taxon>
        <taxon>Basidiomycota</taxon>
        <taxon>Agaricomycotina</taxon>
        <taxon>Tremellomycetes</taxon>
        <taxon>Filobasidiales</taxon>
        <taxon>Filobasidiaceae</taxon>
        <taxon>Naganishia</taxon>
    </lineage>
</organism>
<reference evidence="1" key="1">
    <citation type="submission" date="2023-04" db="EMBL/GenBank/DDBJ databases">
        <title>Draft Genome sequencing of Naganishia species isolated from polar environments using Oxford Nanopore Technology.</title>
        <authorList>
            <person name="Leo P."/>
            <person name="Venkateswaran K."/>
        </authorList>
    </citation>
    <scope>NUCLEOTIDE SEQUENCE</scope>
    <source>
        <strain evidence="1">DBVPG 5303</strain>
    </source>
</reference>
<protein>
    <submittedName>
        <fullName evidence="1">Uncharacterized protein</fullName>
    </submittedName>
</protein>